<dbReference type="InterPro" id="IPR050336">
    <property type="entry name" value="Chromosome_partition/occlusion"/>
</dbReference>
<protein>
    <recommendedName>
        <fullName evidence="5">Methyltransferase</fullName>
        <ecNumber evidence="5">2.1.1.-</ecNumber>
    </recommendedName>
</protein>
<dbReference type="Pfam" id="PF01555">
    <property type="entry name" value="N6_N4_Mtase"/>
    <property type="match status" value="1"/>
</dbReference>
<reference evidence="7" key="1">
    <citation type="submission" date="2023-02" db="EMBL/GenBank/DDBJ databases">
        <title>Comparative genomics and fermentation flavor characterization of five lactic acid bacteria reveal flavor biosynthesis metabolic pathways in fermented muskmelon puree.</title>
        <authorList>
            <person name="Yuan L."/>
            <person name="Li M."/>
            <person name="Xu X."/>
            <person name="Lao F."/>
            <person name="Wu J."/>
        </authorList>
    </citation>
    <scope>NUCLEOTIDE SEQUENCE</scope>
    <source>
        <strain evidence="7">Pa-2</strain>
    </source>
</reference>
<dbReference type="PANTHER" id="PTHR33375">
    <property type="entry name" value="CHROMOSOME-PARTITIONING PROTEIN PARB-RELATED"/>
    <property type="match status" value="1"/>
</dbReference>
<dbReference type="EMBL" id="CP118627">
    <property type="protein sequence ID" value="WEA14891.1"/>
    <property type="molecule type" value="Genomic_DNA"/>
</dbReference>
<comment type="similarity">
    <text evidence="1 5">Belongs to the N(4)/N(6)-methyltransferase family.</text>
</comment>
<keyword evidence="4" id="KW-0680">Restriction system</keyword>
<dbReference type="Proteomes" id="UP001217324">
    <property type="component" value="Chromosome"/>
</dbReference>
<evidence type="ECO:0000259" key="6">
    <source>
        <dbReference type="SMART" id="SM00470"/>
    </source>
</evidence>
<proteinExistence type="inferred from homology"/>
<keyword evidence="2 7" id="KW-0489">Methyltransferase</keyword>
<dbReference type="REBASE" id="694241">
    <property type="entry name" value="M.LgaPa2ORF5120P"/>
</dbReference>
<dbReference type="CDD" id="cd02440">
    <property type="entry name" value="AdoMet_MTases"/>
    <property type="match status" value="1"/>
</dbReference>
<dbReference type="InterPro" id="IPR036086">
    <property type="entry name" value="ParB/Sulfiredoxin_sf"/>
</dbReference>
<dbReference type="CDD" id="cd16402">
    <property type="entry name" value="ParB_N_like_MT"/>
    <property type="match status" value="1"/>
</dbReference>
<accession>A0AAX3NFW7</accession>
<evidence type="ECO:0000256" key="2">
    <source>
        <dbReference type="ARBA" id="ARBA00022603"/>
    </source>
</evidence>
<dbReference type="GO" id="GO:0007059">
    <property type="term" value="P:chromosome segregation"/>
    <property type="evidence" value="ECO:0007669"/>
    <property type="project" value="TreeGrafter"/>
</dbReference>
<dbReference type="SUPFAM" id="SSF110849">
    <property type="entry name" value="ParB/Sulfiredoxin"/>
    <property type="match status" value="1"/>
</dbReference>
<dbReference type="Gene3D" id="3.90.1530.10">
    <property type="entry name" value="Conserved hypothetical protein from pyrococcus furiosus pfu- 392566-001, ParB domain"/>
    <property type="match status" value="1"/>
</dbReference>
<dbReference type="InterPro" id="IPR029063">
    <property type="entry name" value="SAM-dependent_MTases_sf"/>
</dbReference>
<keyword evidence="3" id="KW-0808">Transferase</keyword>
<evidence type="ECO:0000256" key="3">
    <source>
        <dbReference type="ARBA" id="ARBA00022679"/>
    </source>
</evidence>
<dbReference type="PANTHER" id="PTHR33375:SF1">
    <property type="entry name" value="CHROMOSOME-PARTITIONING PROTEIN PARB-RELATED"/>
    <property type="match status" value="1"/>
</dbReference>
<dbReference type="PIRSF" id="PIRSF036758">
    <property type="entry name" value="Aden_M_ParB"/>
    <property type="match status" value="1"/>
</dbReference>
<dbReference type="GO" id="GO:0009307">
    <property type="term" value="P:DNA restriction-modification system"/>
    <property type="evidence" value="ECO:0007669"/>
    <property type="project" value="UniProtKB-KW"/>
</dbReference>
<dbReference type="RefSeq" id="WP_195212846.1">
    <property type="nucleotide sequence ID" value="NZ_CP118627.1"/>
</dbReference>
<dbReference type="InterPro" id="IPR001091">
    <property type="entry name" value="RM_Methyltransferase"/>
</dbReference>
<evidence type="ECO:0000256" key="5">
    <source>
        <dbReference type="RuleBase" id="RU362026"/>
    </source>
</evidence>
<dbReference type="GO" id="GO:0003677">
    <property type="term" value="F:DNA binding"/>
    <property type="evidence" value="ECO:0007669"/>
    <property type="project" value="InterPro"/>
</dbReference>
<evidence type="ECO:0000256" key="4">
    <source>
        <dbReference type="ARBA" id="ARBA00022747"/>
    </source>
</evidence>
<dbReference type="SMART" id="SM00470">
    <property type="entry name" value="ParB"/>
    <property type="match status" value="1"/>
</dbReference>
<dbReference type="GO" id="GO:0045881">
    <property type="term" value="P:positive regulation of sporulation resulting in formation of a cellular spore"/>
    <property type="evidence" value="ECO:0007669"/>
    <property type="project" value="TreeGrafter"/>
</dbReference>
<dbReference type="SUPFAM" id="SSF53335">
    <property type="entry name" value="S-adenosyl-L-methionine-dependent methyltransferases"/>
    <property type="match status" value="1"/>
</dbReference>
<name>A0AAX3NFW7_9LACT</name>
<dbReference type="GO" id="GO:0005694">
    <property type="term" value="C:chromosome"/>
    <property type="evidence" value="ECO:0007669"/>
    <property type="project" value="TreeGrafter"/>
</dbReference>
<dbReference type="InterPro" id="IPR015840">
    <property type="entry name" value="DNA_MeTrfase_ParB"/>
</dbReference>
<dbReference type="Pfam" id="PF02195">
    <property type="entry name" value="ParB_N"/>
    <property type="match status" value="1"/>
</dbReference>
<dbReference type="EC" id="2.1.1.-" evidence="5"/>
<feature type="domain" description="ParB-like N-terminal" evidence="6">
    <location>
        <begin position="4"/>
        <end position="89"/>
    </location>
</feature>
<dbReference type="Gene3D" id="3.40.50.150">
    <property type="entry name" value="Vaccinia Virus protein VP39"/>
    <property type="match status" value="1"/>
</dbReference>
<evidence type="ECO:0000313" key="8">
    <source>
        <dbReference type="Proteomes" id="UP001217324"/>
    </source>
</evidence>
<sequence>MQIENKNIEDLIPYINNPRNNDEAVDAVASSIKNFGFKVPIVIDSNGEIINGHTRLKAAKKLGFEKVPVIIADDLTPEQVKAFRIADNKVAEIATWNEELLNIELGELAEIDFNMEEFGFGDLNEIKEVEEDIDFDTTPPEEPTSHEGEIYQLGRHRLMVGDSTSIEHVAALMDGQQADLLLTDPPYNVAYQGATKDALTIKNDDKTNTEFHLFLVKAFEAARSAMKKGAAFYCWYASSEVVNFHTSIEEAGFMVKQELIWNKNQMVLGRQDYQWKHEPCLYGWLEGASHSWYSGRNQTTILNFDKPQRNGDHPTMKPVALFDYQMKNSTKEGDIVLDLFGGSGTTLIAAEQNGRNAYLMELDPRYADVIIRRWEELTGENAVKVK</sequence>
<dbReference type="PRINTS" id="PR00508">
    <property type="entry name" value="S21N4MTFRASE"/>
</dbReference>
<dbReference type="InterPro" id="IPR002052">
    <property type="entry name" value="DNA_methylase_N6_adenine_CS"/>
</dbReference>
<dbReference type="GO" id="GO:0008170">
    <property type="term" value="F:N-methyltransferase activity"/>
    <property type="evidence" value="ECO:0007669"/>
    <property type="project" value="InterPro"/>
</dbReference>
<dbReference type="AlphaFoldDB" id="A0AAX3NFW7"/>
<organism evidence="7 8">
    <name type="scientific">Lactococcus garvieae</name>
    <dbReference type="NCBI Taxonomy" id="1363"/>
    <lineage>
        <taxon>Bacteria</taxon>
        <taxon>Bacillati</taxon>
        <taxon>Bacillota</taxon>
        <taxon>Bacilli</taxon>
        <taxon>Lactobacillales</taxon>
        <taxon>Streptococcaceae</taxon>
        <taxon>Lactococcus</taxon>
    </lineage>
</organism>
<dbReference type="GO" id="GO:0032259">
    <property type="term" value="P:methylation"/>
    <property type="evidence" value="ECO:0007669"/>
    <property type="project" value="UniProtKB-KW"/>
</dbReference>
<evidence type="ECO:0000256" key="1">
    <source>
        <dbReference type="ARBA" id="ARBA00006594"/>
    </source>
</evidence>
<dbReference type="InterPro" id="IPR002941">
    <property type="entry name" value="DNA_methylase_N4/N6"/>
</dbReference>
<evidence type="ECO:0000313" key="7">
    <source>
        <dbReference type="EMBL" id="WEA14891.1"/>
    </source>
</evidence>
<dbReference type="InterPro" id="IPR003115">
    <property type="entry name" value="ParB_N"/>
</dbReference>
<gene>
    <name evidence="7" type="ORF">PWF74_05120</name>
</gene>
<dbReference type="PROSITE" id="PS00092">
    <property type="entry name" value="N6_MTASE"/>
    <property type="match status" value="1"/>
</dbReference>